<evidence type="ECO:0000313" key="2">
    <source>
        <dbReference type="Proteomes" id="UP001165960"/>
    </source>
</evidence>
<name>A0ACC2ULF3_9FUNG</name>
<accession>A0ACC2ULF3</accession>
<reference evidence="1" key="1">
    <citation type="submission" date="2022-04" db="EMBL/GenBank/DDBJ databases">
        <title>Genome of the entomopathogenic fungus Entomophthora muscae.</title>
        <authorList>
            <person name="Elya C."/>
            <person name="Lovett B.R."/>
            <person name="Lee E."/>
            <person name="Macias A.M."/>
            <person name="Hajek A.E."/>
            <person name="De Bivort B.L."/>
            <person name="Kasson M.T."/>
            <person name="De Fine Licht H.H."/>
            <person name="Stajich J.E."/>
        </authorList>
    </citation>
    <scope>NUCLEOTIDE SEQUENCE</scope>
    <source>
        <strain evidence="1">Berkeley</strain>
    </source>
</reference>
<organism evidence="1 2">
    <name type="scientific">Entomophthora muscae</name>
    <dbReference type="NCBI Taxonomy" id="34485"/>
    <lineage>
        <taxon>Eukaryota</taxon>
        <taxon>Fungi</taxon>
        <taxon>Fungi incertae sedis</taxon>
        <taxon>Zoopagomycota</taxon>
        <taxon>Entomophthoromycotina</taxon>
        <taxon>Entomophthoromycetes</taxon>
        <taxon>Entomophthorales</taxon>
        <taxon>Entomophthoraceae</taxon>
        <taxon>Entomophthora</taxon>
    </lineage>
</organism>
<proteinExistence type="predicted"/>
<dbReference type="EMBL" id="QTSX02000227">
    <property type="protein sequence ID" value="KAJ9087597.1"/>
    <property type="molecule type" value="Genomic_DNA"/>
</dbReference>
<dbReference type="Proteomes" id="UP001165960">
    <property type="component" value="Unassembled WGS sequence"/>
</dbReference>
<keyword evidence="2" id="KW-1185">Reference proteome</keyword>
<protein>
    <submittedName>
        <fullName evidence="1">Uncharacterized protein</fullName>
    </submittedName>
</protein>
<evidence type="ECO:0000313" key="1">
    <source>
        <dbReference type="EMBL" id="KAJ9087597.1"/>
    </source>
</evidence>
<gene>
    <name evidence="1" type="ORF">DSO57_1031512</name>
</gene>
<comment type="caution">
    <text evidence="1">The sequence shown here is derived from an EMBL/GenBank/DDBJ whole genome shotgun (WGS) entry which is preliminary data.</text>
</comment>
<sequence>MDDTTKSDKESPKEITGIRFHLLMFGLFLVIFTAILDHSILSAALGHIVSDFNALSEIAWLPASYMLTTTSLIPLYGKLSDIFGRRNTLLVALVIFIVGSILCGMATSMAMLIGSRAFSGIGGGGLIALSIIIISDVVPLDQRGMYLSMTGIFFLLAATTGPLIGGVISDTISWRWNFFINVPIGIIAMVIVWLFVSIPYSSGSLLAKLKRIDFLGALTIVLSTVLLLLGLNWGGKDYAWGSWQIGVTLGMSLFMFALFVIVEMHVAAEPLLPRSIFTRNVISANITNMLNGFPFYVSINYIPIYYQVVHSRSATMSAFELLPMLCCITVISALAGYYTARTGRYRVFNVAGTFMILIGAVMAIFLRRDITRTEEVMFAILIGCGYGLCTQNCTILSQAAVAEGDVASVTALLNFTANLGGVLGLAILGAVYKNSLAAHLLANLPDANQNLIGSTIQVADILSGDEMIMYRLSYTQALSTTYLAMVPFCAISFIATLFLKHIPLKSSEKQDQSPQSKA</sequence>